<feature type="domain" description="UspA" evidence="2">
    <location>
        <begin position="9"/>
        <end position="142"/>
    </location>
</feature>
<dbReference type="SUPFAM" id="SSF52402">
    <property type="entry name" value="Adenine nucleotide alpha hydrolases-like"/>
    <property type="match status" value="2"/>
</dbReference>
<organism evidence="3 4">
    <name type="scientific">Myceligenerans indicum</name>
    <dbReference type="NCBI Taxonomy" id="2593663"/>
    <lineage>
        <taxon>Bacteria</taxon>
        <taxon>Bacillati</taxon>
        <taxon>Actinomycetota</taxon>
        <taxon>Actinomycetes</taxon>
        <taxon>Micrococcales</taxon>
        <taxon>Promicromonosporaceae</taxon>
        <taxon>Myceligenerans</taxon>
    </lineage>
</organism>
<dbReference type="RefSeq" id="WP_201849236.1">
    <property type="nucleotide sequence ID" value="NZ_JABBYC010000035.1"/>
</dbReference>
<comment type="similarity">
    <text evidence="1">Belongs to the universal stress protein A family.</text>
</comment>
<feature type="domain" description="UspA" evidence="2">
    <location>
        <begin position="151"/>
        <end position="287"/>
    </location>
</feature>
<evidence type="ECO:0000256" key="1">
    <source>
        <dbReference type="ARBA" id="ARBA00008791"/>
    </source>
</evidence>
<comment type="caution">
    <text evidence="3">The sequence shown here is derived from an EMBL/GenBank/DDBJ whole genome shotgun (WGS) entry which is preliminary data.</text>
</comment>
<dbReference type="Proteomes" id="UP000675409">
    <property type="component" value="Unassembled WGS sequence"/>
</dbReference>
<reference evidence="3 4" key="1">
    <citation type="journal article" date="2021" name="Arch. Microbiol.">
        <title>Myceligenerans indicum sp. nov., an actinobacterium isolated from mangrove sediment of Sundarbans, India.</title>
        <authorList>
            <person name="Asha K."/>
            <person name="Bhadury P."/>
        </authorList>
    </citation>
    <scope>NUCLEOTIDE SEQUENCE [LARGE SCALE GENOMIC DNA]</scope>
    <source>
        <strain evidence="3 4">I2</strain>
    </source>
</reference>
<name>A0ABS1LNG4_9MICO</name>
<protein>
    <submittedName>
        <fullName evidence="3">Universal stress protein</fullName>
    </submittedName>
</protein>
<dbReference type="Pfam" id="PF00582">
    <property type="entry name" value="Usp"/>
    <property type="match status" value="2"/>
</dbReference>
<dbReference type="EMBL" id="JABBYC010000035">
    <property type="protein sequence ID" value="MBL0887765.1"/>
    <property type="molecule type" value="Genomic_DNA"/>
</dbReference>
<sequence length="289" mass="30448">MDSTWQKGVVVGVDGSPESLAALDWAAAAADRHTAQLTVLSMYETARDPLPGVQVELKDLRVSAEQALHRAEGRLGGRRPGGHAAEFAVTAAAPARVLVQRSQTADLVVVGRRGLGTVSRALLGSVSSTVVARAHGPVVVVPYEAGTGNPRRVVVGVDMPYDADLILEHAFAEAESCGCALDVVRALDVSLLGDALREYESYGMTQRAATQEGLEQEVRTWSEKFPTVSAALAVRGGPAASVLVRGTTSDDLLVVGGRRHNRVAGRILGSVTDRVVREATCPIMVVKVK</sequence>
<keyword evidence="4" id="KW-1185">Reference proteome</keyword>
<accession>A0ABS1LNG4</accession>
<dbReference type="PANTHER" id="PTHR46268:SF6">
    <property type="entry name" value="UNIVERSAL STRESS PROTEIN UP12"/>
    <property type="match status" value="1"/>
</dbReference>
<dbReference type="PANTHER" id="PTHR46268">
    <property type="entry name" value="STRESS RESPONSE PROTEIN NHAX"/>
    <property type="match status" value="1"/>
</dbReference>
<evidence type="ECO:0000313" key="3">
    <source>
        <dbReference type="EMBL" id="MBL0887765.1"/>
    </source>
</evidence>
<dbReference type="PRINTS" id="PR01438">
    <property type="entry name" value="UNVRSLSTRESS"/>
</dbReference>
<proteinExistence type="inferred from homology"/>
<dbReference type="InterPro" id="IPR006016">
    <property type="entry name" value="UspA"/>
</dbReference>
<dbReference type="InterPro" id="IPR014729">
    <property type="entry name" value="Rossmann-like_a/b/a_fold"/>
</dbReference>
<dbReference type="CDD" id="cd00293">
    <property type="entry name" value="USP-like"/>
    <property type="match status" value="1"/>
</dbReference>
<dbReference type="InterPro" id="IPR006015">
    <property type="entry name" value="Universal_stress_UspA"/>
</dbReference>
<evidence type="ECO:0000259" key="2">
    <source>
        <dbReference type="Pfam" id="PF00582"/>
    </source>
</evidence>
<dbReference type="Gene3D" id="3.40.50.620">
    <property type="entry name" value="HUPs"/>
    <property type="match status" value="2"/>
</dbReference>
<gene>
    <name evidence="3" type="ORF">HGK34_16010</name>
</gene>
<evidence type="ECO:0000313" key="4">
    <source>
        <dbReference type="Proteomes" id="UP000675409"/>
    </source>
</evidence>